<feature type="transmembrane region" description="Helical" evidence="13">
    <location>
        <begin position="99"/>
        <end position="120"/>
    </location>
</feature>
<evidence type="ECO:0000256" key="11">
    <source>
        <dbReference type="ARBA" id="ARBA00023136"/>
    </source>
</evidence>
<evidence type="ECO:0000256" key="12">
    <source>
        <dbReference type="ARBA" id="ARBA00031636"/>
    </source>
</evidence>
<evidence type="ECO:0000256" key="10">
    <source>
        <dbReference type="ARBA" id="ARBA00023065"/>
    </source>
</evidence>
<dbReference type="GO" id="GO:0005886">
    <property type="term" value="C:plasma membrane"/>
    <property type="evidence" value="ECO:0007669"/>
    <property type="project" value="UniProtKB-SubCell"/>
</dbReference>
<proteinExistence type="inferred from homology"/>
<comment type="subcellular location">
    <subcellularLocation>
        <location evidence="2">Cell membrane</location>
        <topology evidence="2">Multi-pass membrane protein</topology>
    </subcellularLocation>
</comment>
<feature type="transmembrane region" description="Helical" evidence="13">
    <location>
        <begin position="169"/>
        <end position="188"/>
    </location>
</feature>
<dbReference type="PIRSF" id="PIRSF006603">
    <property type="entry name" value="DinF"/>
    <property type="match status" value="1"/>
</dbReference>
<keyword evidence="6" id="KW-0050">Antiport</keyword>
<keyword evidence="5" id="KW-0813">Transport</keyword>
<feature type="transmembrane region" description="Helical" evidence="13">
    <location>
        <begin position="54"/>
        <end position="78"/>
    </location>
</feature>
<accession>A0A1I4IKW2</accession>
<feature type="transmembrane region" description="Helical" evidence="13">
    <location>
        <begin position="20"/>
        <end position="42"/>
    </location>
</feature>
<evidence type="ECO:0000256" key="8">
    <source>
        <dbReference type="ARBA" id="ARBA00022692"/>
    </source>
</evidence>
<dbReference type="CDD" id="cd13137">
    <property type="entry name" value="MATE_NorM_like"/>
    <property type="match status" value="1"/>
</dbReference>
<evidence type="ECO:0000256" key="7">
    <source>
        <dbReference type="ARBA" id="ARBA00022475"/>
    </source>
</evidence>
<comment type="similarity">
    <text evidence="3">Belongs to the multi antimicrobial extrusion (MATE) (TC 2.A.66.1) family.</text>
</comment>
<dbReference type="NCBIfam" id="TIGR00797">
    <property type="entry name" value="matE"/>
    <property type="match status" value="1"/>
</dbReference>
<keyword evidence="15" id="KW-1185">Reference proteome</keyword>
<gene>
    <name evidence="14" type="ORF">SAMN04490355_1008110</name>
</gene>
<evidence type="ECO:0000256" key="5">
    <source>
        <dbReference type="ARBA" id="ARBA00022448"/>
    </source>
</evidence>
<name>A0A1I4IKW2_9FIRM</name>
<evidence type="ECO:0000256" key="9">
    <source>
        <dbReference type="ARBA" id="ARBA00022989"/>
    </source>
</evidence>
<feature type="transmembrane region" description="Helical" evidence="13">
    <location>
        <begin position="318"/>
        <end position="344"/>
    </location>
</feature>
<evidence type="ECO:0000313" key="14">
    <source>
        <dbReference type="EMBL" id="SFL54633.1"/>
    </source>
</evidence>
<evidence type="ECO:0000256" key="13">
    <source>
        <dbReference type="SAM" id="Phobius"/>
    </source>
</evidence>
<keyword evidence="10" id="KW-0406">Ion transport</keyword>
<feature type="transmembrane region" description="Helical" evidence="13">
    <location>
        <begin position="258"/>
        <end position="281"/>
    </location>
</feature>
<organism evidence="14 15">
    <name type="scientific">Pelosinus propionicus DSM 13327</name>
    <dbReference type="NCBI Taxonomy" id="1123291"/>
    <lineage>
        <taxon>Bacteria</taxon>
        <taxon>Bacillati</taxon>
        <taxon>Bacillota</taxon>
        <taxon>Negativicutes</taxon>
        <taxon>Selenomonadales</taxon>
        <taxon>Sporomusaceae</taxon>
        <taxon>Pelosinus</taxon>
    </lineage>
</organism>
<feature type="transmembrane region" description="Helical" evidence="13">
    <location>
        <begin position="135"/>
        <end position="157"/>
    </location>
</feature>
<evidence type="ECO:0000256" key="3">
    <source>
        <dbReference type="ARBA" id="ARBA00010199"/>
    </source>
</evidence>
<comment type="function">
    <text evidence="1">Multidrug efflux pump.</text>
</comment>
<reference evidence="15" key="1">
    <citation type="submission" date="2016-10" db="EMBL/GenBank/DDBJ databases">
        <authorList>
            <person name="Varghese N."/>
            <person name="Submissions S."/>
        </authorList>
    </citation>
    <scope>NUCLEOTIDE SEQUENCE [LARGE SCALE GENOMIC DNA]</scope>
    <source>
        <strain evidence="15">DSM 13327</strain>
    </source>
</reference>
<dbReference type="RefSeq" id="WP_090933962.1">
    <property type="nucleotide sequence ID" value="NZ_FOTS01000008.1"/>
</dbReference>
<dbReference type="EMBL" id="FOTS01000008">
    <property type="protein sequence ID" value="SFL54633.1"/>
    <property type="molecule type" value="Genomic_DNA"/>
</dbReference>
<evidence type="ECO:0000256" key="1">
    <source>
        <dbReference type="ARBA" id="ARBA00003408"/>
    </source>
</evidence>
<keyword evidence="7" id="KW-1003">Cell membrane</keyword>
<dbReference type="STRING" id="1123291.SAMN04490355_1008110"/>
<feature type="transmembrane region" description="Helical" evidence="13">
    <location>
        <begin position="194"/>
        <end position="218"/>
    </location>
</feature>
<dbReference type="PANTHER" id="PTHR43298">
    <property type="entry name" value="MULTIDRUG RESISTANCE PROTEIN NORM-RELATED"/>
    <property type="match status" value="1"/>
</dbReference>
<feature type="transmembrane region" description="Helical" evidence="13">
    <location>
        <begin position="364"/>
        <end position="382"/>
    </location>
</feature>
<dbReference type="Pfam" id="PF01554">
    <property type="entry name" value="MatE"/>
    <property type="match status" value="2"/>
</dbReference>
<evidence type="ECO:0000313" key="15">
    <source>
        <dbReference type="Proteomes" id="UP000199520"/>
    </source>
</evidence>
<dbReference type="Proteomes" id="UP000199520">
    <property type="component" value="Unassembled WGS sequence"/>
</dbReference>
<evidence type="ECO:0000256" key="4">
    <source>
        <dbReference type="ARBA" id="ARBA00020268"/>
    </source>
</evidence>
<keyword evidence="8 13" id="KW-0812">Transmembrane</keyword>
<dbReference type="InterPro" id="IPR048279">
    <property type="entry name" value="MdtK-like"/>
</dbReference>
<feature type="transmembrane region" description="Helical" evidence="13">
    <location>
        <begin position="394"/>
        <end position="420"/>
    </location>
</feature>
<evidence type="ECO:0000256" key="6">
    <source>
        <dbReference type="ARBA" id="ARBA00022449"/>
    </source>
</evidence>
<keyword evidence="9 13" id="KW-1133">Transmembrane helix</keyword>
<dbReference type="OrthoDB" id="9776324at2"/>
<dbReference type="GO" id="GO:0006811">
    <property type="term" value="P:monoatomic ion transport"/>
    <property type="evidence" value="ECO:0007669"/>
    <property type="project" value="UniProtKB-KW"/>
</dbReference>
<dbReference type="InterPro" id="IPR002528">
    <property type="entry name" value="MATE_fam"/>
</dbReference>
<keyword evidence="11 13" id="KW-0472">Membrane</keyword>
<feature type="transmembrane region" description="Helical" evidence="13">
    <location>
        <begin position="287"/>
        <end position="306"/>
    </location>
</feature>
<dbReference type="InterPro" id="IPR050222">
    <property type="entry name" value="MATE_MdtK"/>
</dbReference>
<dbReference type="GO" id="GO:0015297">
    <property type="term" value="F:antiporter activity"/>
    <property type="evidence" value="ECO:0007669"/>
    <property type="project" value="UniProtKB-KW"/>
</dbReference>
<evidence type="ECO:0000256" key="2">
    <source>
        <dbReference type="ARBA" id="ARBA00004651"/>
    </source>
</evidence>
<protein>
    <recommendedName>
        <fullName evidence="4">Probable multidrug resistance protein NorM</fullName>
    </recommendedName>
    <alternativeName>
        <fullName evidence="12">Multidrug-efflux transporter</fullName>
    </alternativeName>
</protein>
<dbReference type="AlphaFoldDB" id="A0A1I4IKW2"/>
<sequence length="443" mass="48362">MLNNVLNPNEKKKAKVVLRLAVPTVIENLLITIVGFVDTLFVSKIGLHEVSAVGITNAIIAIYIAVFLAMGIGTSSLIARSIGAGEFDKAKKIARQSTVISGTIGLIFGMITLCLAEPLLRNMGIEDDVLAMGMVYFEIVGIPAIFTALMTNFGSILRSAGDSKNPMKVSIWINLIHIVLDYILIFGFGSWSGWGIAGAAWATTIARLIGMTALYFYIQRSAISFSLLKGTSKEYTIPLLAISGPAVIERFIMRLGQLFYAGLIVRIGTDVYSAFLLAGNISYFSYMPGYGMGVAAATLVGTYIGAKRRNDAYHYGIVTMWIAVMLMSFVGVLYFTFSTVVGPWFTDNQDVIEMVTLGLRIDAFAQPFIAMSLVLTGALQGAGDTKGPMYSTIFGIWVIRVVGIYILCFYFTLGIAGVWLVNAIDYILRSIFLFKRFKNHITI</sequence>
<dbReference type="PANTHER" id="PTHR43298:SF2">
    <property type="entry name" value="FMN_FAD EXPORTER YEEO-RELATED"/>
    <property type="match status" value="1"/>
</dbReference>
<dbReference type="GO" id="GO:0042910">
    <property type="term" value="F:xenobiotic transmembrane transporter activity"/>
    <property type="evidence" value="ECO:0007669"/>
    <property type="project" value="InterPro"/>
</dbReference>